<feature type="transmembrane region" description="Helical" evidence="7">
    <location>
        <begin position="495"/>
        <end position="527"/>
    </location>
</feature>
<feature type="transmembrane region" description="Helical" evidence="7">
    <location>
        <begin position="161"/>
        <end position="194"/>
    </location>
</feature>
<name>A0A7W4UH07_9CELL</name>
<feature type="transmembrane region" description="Helical" evidence="7">
    <location>
        <begin position="282"/>
        <end position="302"/>
    </location>
</feature>
<feature type="transmembrane region" description="Helical" evidence="7">
    <location>
        <begin position="246"/>
        <end position="270"/>
    </location>
</feature>
<feature type="transmembrane region" description="Helical" evidence="7">
    <location>
        <begin position="539"/>
        <end position="563"/>
    </location>
</feature>
<keyword evidence="5 7" id="KW-0472">Membrane</keyword>
<dbReference type="InterPro" id="IPR032694">
    <property type="entry name" value="CopC/D"/>
</dbReference>
<evidence type="ECO:0000256" key="3">
    <source>
        <dbReference type="ARBA" id="ARBA00022692"/>
    </source>
</evidence>
<dbReference type="InterPro" id="IPR008457">
    <property type="entry name" value="Cu-R_CopD_dom"/>
</dbReference>
<protein>
    <submittedName>
        <fullName evidence="9">Putative copper resistance protein D</fullName>
    </submittedName>
</protein>
<comment type="subcellular location">
    <subcellularLocation>
        <location evidence="1">Cell membrane</location>
        <topology evidence="1">Multi-pass membrane protein</topology>
    </subcellularLocation>
</comment>
<organism evidence="9 10">
    <name type="scientific">Cellulomonas cellasea</name>
    <dbReference type="NCBI Taxonomy" id="43670"/>
    <lineage>
        <taxon>Bacteria</taxon>
        <taxon>Bacillati</taxon>
        <taxon>Actinomycetota</taxon>
        <taxon>Actinomycetes</taxon>
        <taxon>Micrococcales</taxon>
        <taxon>Cellulomonadaceae</taxon>
        <taxon>Cellulomonas</taxon>
    </lineage>
</organism>
<dbReference type="PANTHER" id="PTHR34820">
    <property type="entry name" value="INNER MEMBRANE PROTEIN YEBZ"/>
    <property type="match status" value="1"/>
</dbReference>
<gene>
    <name evidence="9" type="ORF">FHR80_002343</name>
</gene>
<dbReference type="PANTHER" id="PTHR34820:SF4">
    <property type="entry name" value="INNER MEMBRANE PROTEIN YEBZ"/>
    <property type="match status" value="1"/>
</dbReference>
<feature type="transmembrane region" description="Helical" evidence="7">
    <location>
        <begin position="422"/>
        <end position="441"/>
    </location>
</feature>
<evidence type="ECO:0000313" key="10">
    <source>
        <dbReference type="Proteomes" id="UP000518206"/>
    </source>
</evidence>
<sequence length="686" mass="72100">MTATRTPATVRPAADAPEGGRGAAVRLGGLALAGVVAAVLGVWFSRAALPTVLADPGALVRWGLPVTTTLTELAGSLALGALVLAVGILPLRSGPATAPSAYARSLTLAAVAAGTWTVLAVLGLVLRYASVSGRPLGSSTFGDELGVYVTQVDLGRNQLGVVVVAAVVTALALVVQTPTGAAWCAGLAVVALWQQAQGGHAAGATSHELATSSMFLHLVGAAVWIGALAALAVLAGRLGDDLRPSVGRYSTVAGWCFVLVAVSGLVNALIRLGGLDGLGTRYGVLVLVKAALFVVLGLLGAAHRRAALPRLAAERPGPGAGRLFWRVVAVEIAVMGAVSGVAVALSSTAPPVPQEPPTSPTPAEIVTGHALPPEPTPLRWFTEWRWDLLFAVAAVAGIVVYVRWVRRLRRRGDTWPWQRTALWVGGMVVFFWTTSGGPAMYGHVLFSAHMVQHMVLAMVVPLLLTLAAPVTLALRAVPGRPTTLRGDLSRGPREWLLTLVHSRFGTFMAHPLVAAVNFAGSMVLFYYSGIFEWALRNPVGHVAMVVHFSLAGYLFANALVGIDPGPSRPPYTQRILLLFATMAFHAFFGVALMSGEALLVADWFGLLGREWGPTALADQQRGGGIAWGIGELPTLVLAIAVIVAWSRSEERVAKRRDRVVDRDGDTEMDEYNAMLGRLADRDGPRR</sequence>
<evidence type="ECO:0000313" key="9">
    <source>
        <dbReference type="EMBL" id="MBB2923418.1"/>
    </source>
</evidence>
<reference evidence="9 10" key="2">
    <citation type="submission" date="2020-08" db="EMBL/GenBank/DDBJ databases">
        <authorList>
            <person name="Partida-Martinez L."/>
            <person name="Huntemann M."/>
            <person name="Clum A."/>
            <person name="Wang J."/>
            <person name="Palaniappan K."/>
            <person name="Ritter S."/>
            <person name="Chen I.-M."/>
            <person name="Stamatis D."/>
            <person name="Reddy T."/>
            <person name="O'Malley R."/>
            <person name="Daum C."/>
            <person name="Shapiro N."/>
            <person name="Ivanova N."/>
            <person name="Kyrpides N."/>
            <person name="Woyke T."/>
        </authorList>
    </citation>
    <scope>NUCLEOTIDE SEQUENCE [LARGE SCALE GENOMIC DNA]</scope>
    <source>
        <strain evidence="9 10">RAS26</strain>
    </source>
</reference>
<dbReference type="InterPro" id="IPR019108">
    <property type="entry name" value="Caa3_assmbl_CtaG-rel"/>
</dbReference>
<dbReference type="AlphaFoldDB" id="A0A7W4UH07"/>
<accession>A0A7W4UH07</accession>
<feature type="transmembrane region" description="Helical" evidence="7">
    <location>
        <begin position="624"/>
        <end position="646"/>
    </location>
</feature>
<feature type="transmembrane region" description="Helical" evidence="7">
    <location>
        <begin position="575"/>
        <end position="604"/>
    </location>
</feature>
<feature type="transmembrane region" description="Helical" evidence="7">
    <location>
        <begin position="214"/>
        <end position="234"/>
    </location>
</feature>
<evidence type="ECO:0000256" key="1">
    <source>
        <dbReference type="ARBA" id="ARBA00004651"/>
    </source>
</evidence>
<feature type="transmembrane region" description="Helical" evidence="7">
    <location>
        <begin position="101"/>
        <end position="126"/>
    </location>
</feature>
<keyword evidence="3 7" id="KW-0812">Transmembrane</keyword>
<dbReference type="Proteomes" id="UP000518206">
    <property type="component" value="Unassembled WGS sequence"/>
</dbReference>
<comment type="caution">
    <text evidence="9">The sequence shown here is derived from an EMBL/GenBank/DDBJ whole genome shotgun (WGS) entry which is preliminary data.</text>
</comment>
<feature type="transmembrane region" description="Helical" evidence="7">
    <location>
        <begin position="70"/>
        <end position="89"/>
    </location>
</feature>
<dbReference type="Pfam" id="PF05425">
    <property type="entry name" value="CopD"/>
    <property type="match status" value="1"/>
</dbReference>
<dbReference type="RefSeq" id="WP_311702009.1">
    <property type="nucleotide sequence ID" value="NZ_JACHVX010000003.1"/>
</dbReference>
<dbReference type="Pfam" id="PF09678">
    <property type="entry name" value="Caa3_CtaG"/>
    <property type="match status" value="1"/>
</dbReference>
<evidence type="ECO:0000256" key="5">
    <source>
        <dbReference type="ARBA" id="ARBA00023136"/>
    </source>
</evidence>
<dbReference type="EMBL" id="JACHVX010000003">
    <property type="protein sequence ID" value="MBB2923418.1"/>
    <property type="molecule type" value="Genomic_DNA"/>
</dbReference>
<evidence type="ECO:0000256" key="7">
    <source>
        <dbReference type="SAM" id="Phobius"/>
    </source>
</evidence>
<dbReference type="GO" id="GO:0006825">
    <property type="term" value="P:copper ion transport"/>
    <property type="evidence" value="ECO:0007669"/>
    <property type="project" value="InterPro"/>
</dbReference>
<feature type="transmembrane region" description="Helical" evidence="7">
    <location>
        <begin position="453"/>
        <end position="474"/>
    </location>
</feature>
<keyword evidence="2" id="KW-1003">Cell membrane</keyword>
<feature type="transmembrane region" description="Helical" evidence="7">
    <location>
        <begin position="323"/>
        <end position="345"/>
    </location>
</feature>
<evidence type="ECO:0000256" key="6">
    <source>
        <dbReference type="SAM" id="MobiDB-lite"/>
    </source>
</evidence>
<evidence type="ECO:0000256" key="2">
    <source>
        <dbReference type="ARBA" id="ARBA00022475"/>
    </source>
</evidence>
<proteinExistence type="predicted"/>
<feature type="region of interest" description="Disordered" evidence="6">
    <location>
        <begin position="1"/>
        <end position="20"/>
    </location>
</feature>
<evidence type="ECO:0000256" key="4">
    <source>
        <dbReference type="ARBA" id="ARBA00022989"/>
    </source>
</evidence>
<feature type="domain" description="Copper resistance protein D" evidence="8">
    <location>
        <begin position="246"/>
        <end position="345"/>
    </location>
</feature>
<dbReference type="GO" id="GO:0005886">
    <property type="term" value="C:plasma membrane"/>
    <property type="evidence" value="ECO:0007669"/>
    <property type="project" value="UniProtKB-SubCell"/>
</dbReference>
<feature type="transmembrane region" description="Helical" evidence="7">
    <location>
        <begin position="27"/>
        <end position="49"/>
    </location>
</feature>
<evidence type="ECO:0000259" key="8">
    <source>
        <dbReference type="Pfam" id="PF05425"/>
    </source>
</evidence>
<reference evidence="9 10" key="1">
    <citation type="submission" date="2020-08" db="EMBL/GenBank/DDBJ databases">
        <title>The Agave Microbiome: Exploring the role of microbial communities in plant adaptations to desert environments.</title>
        <authorList>
            <person name="Partida-Martinez L.P."/>
        </authorList>
    </citation>
    <scope>NUCLEOTIDE SEQUENCE [LARGE SCALE GENOMIC DNA]</scope>
    <source>
        <strain evidence="9 10">RAS26</strain>
    </source>
</reference>
<keyword evidence="4 7" id="KW-1133">Transmembrane helix</keyword>
<feature type="transmembrane region" description="Helical" evidence="7">
    <location>
        <begin position="384"/>
        <end position="402"/>
    </location>
</feature>